<evidence type="ECO:0000313" key="3">
    <source>
        <dbReference type="EMBL" id="EKX32153.1"/>
    </source>
</evidence>
<dbReference type="GO" id="GO:0034063">
    <property type="term" value="P:stress granule assembly"/>
    <property type="evidence" value="ECO:0007669"/>
    <property type="project" value="TreeGrafter"/>
</dbReference>
<dbReference type="STRING" id="905079.L1I7C3"/>
<dbReference type="OrthoDB" id="447812at2759"/>
<dbReference type="InterPro" id="IPR045117">
    <property type="entry name" value="ATXN2-like"/>
</dbReference>
<sequence length="522" mass="57336">MQDRLHLVFASLIGQTVRVQDSDNQWYEGLFHECSKNTKAGMEIVLQAAYNISKNEKGMVKPIEKLTINCENFVQMFAKDVELCKEKKTGNARGFATDTEISSGSSVASKELEKFQFDEKNEFATIQLDSNSQDWDQFEQNRQKFGVTSNYHEDLYTTKLDKSKLTLEQQRAAERIAAEIEGDQQTQRKIFGRVRNADEAEAAGDDEGDEWASDVRNVDGTVRGSYHKAQAAPPANPNVYKPPRGNAWGQSNTLADKLKNEKKIADLKANDPAILSTTLMPSSATIMSEPKSDQKPQESKGDGKPKDGEPQNAPTDKDKEHYSTQQNKLQQVKMERQEQMPGAKPANRALKPPGSQGAAEPGKPNDDEGQLKALNPESSENKDGKVAGSTIPVKEQGDSTAEAPKKKLLNVDAKEFVPSFSAPQDMSGSFGPAGGFVPSPQQGGMQHGMVDDAGGPPFFVLGNPQYMRMAPMPMQHMGHVPMHMNPQQQNMNMGREGMQPGGRGVHVPRNNMPNDYGGQDPG</sequence>
<reference evidence="5" key="2">
    <citation type="submission" date="2012-11" db="EMBL/GenBank/DDBJ databases">
        <authorList>
            <person name="Kuo A."/>
            <person name="Curtis B.A."/>
            <person name="Tanifuji G."/>
            <person name="Burki F."/>
            <person name="Gruber A."/>
            <person name="Irimia M."/>
            <person name="Maruyama S."/>
            <person name="Arias M.C."/>
            <person name="Ball S.G."/>
            <person name="Gile G.H."/>
            <person name="Hirakawa Y."/>
            <person name="Hopkins J.F."/>
            <person name="Rensing S.A."/>
            <person name="Schmutz J."/>
            <person name="Symeonidi A."/>
            <person name="Elias M."/>
            <person name="Eveleigh R.J."/>
            <person name="Herman E.K."/>
            <person name="Klute M.J."/>
            <person name="Nakayama T."/>
            <person name="Obornik M."/>
            <person name="Reyes-Prieto A."/>
            <person name="Armbrust E.V."/>
            <person name="Aves S.J."/>
            <person name="Beiko R.G."/>
            <person name="Coutinho P."/>
            <person name="Dacks J.B."/>
            <person name="Durnford D.G."/>
            <person name="Fast N.M."/>
            <person name="Green B.R."/>
            <person name="Grisdale C."/>
            <person name="Hempe F."/>
            <person name="Henrissat B."/>
            <person name="Hoppner M.P."/>
            <person name="Ishida K.-I."/>
            <person name="Kim E."/>
            <person name="Koreny L."/>
            <person name="Kroth P.G."/>
            <person name="Liu Y."/>
            <person name="Malik S.-B."/>
            <person name="Maier U.G."/>
            <person name="McRose D."/>
            <person name="Mock T."/>
            <person name="Neilson J.A."/>
            <person name="Onodera N.T."/>
            <person name="Poole A.M."/>
            <person name="Pritham E.J."/>
            <person name="Richards T.A."/>
            <person name="Rocap G."/>
            <person name="Roy S.W."/>
            <person name="Sarai C."/>
            <person name="Schaack S."/>
            <person name="Shirato S."/>
            <person name="Slamovits C.H."/>
            <person name="Spencer D.F."/>
            <person name="Suzuki S."/>
            <person name="Worden A.Z."/>
            <person name="Zauner S."/>
            <person name="Barry K."/>
            <person name="Bell C."/>
            <person name="Bharti A.K."/>
            <person name="Crow J.A."/>
            <person name="Grimwood J."/>
            <person name="Kramer R."/>
            <person name="Lindquist E."/>
            <person name="Lucas S."/>
            <person name="Salamov A."/>
            <person name="McFadden G.I."/>
            <person name="Lane C.E."/>
            <person name="Keeling P.J."/>
            <person name="Gray M.W."/>
            <person name="Grigoriev I.V."/>
            <person name="Archibald J.M."/>
        </authorList>
    </citation>
    <scope>NUCLEOTIDE SEQUENCE</scope>
    <source>
        <strain evidence="5">CCMP2712</strain>
    </source>
</reference>
<gene>
    <name evidence="3" type="ORF">GUITHDRAFT_121685</name>
</gene>
<feature type="compositionally biased region" description="Basic and acidic residues" evidence="1">
    <location>
        <begin position="290"/>
        <end position="322"/>
    </location>
</feature>
<dbReference type="AlphaFoldDB" id="L1I7C3"/>
<reference evidence="3 5" key="1">
    <citation type="journal article" date="2012" name="Nature">
        <title>Algal genomes reveal evolutionary mosaicism and the fate of nucleomorphs.</title>
        <authorList>
            <consortium name="DOE Joint Genome Institute"/>
            <person name="Curtis B.A."/>
            <person name="Tanifuji G."/>
            <person name="Burki F."/>
            <person name="Gruber A."/>
            <person name="Irimia M."/>
            <person name="Maruyama S."/>
            <person name="Arias M.C."/>
            <person name="Ball S.G."/>
            <person name="Gile G.H."/>
            <person name="Hirakawa Y."/>
            <person name="Hopkins J.F."/>
            <person name="Kuo A."/>
            <person name="Rensing S.A."/>
            <person name="Schmutz J."/>
            <person name="Symeonidi A."/>
            <person name="Elias M."/>
            <person name="Eveleigh R.J."/>
            <person name="Herman E.K."/>
            <person name="Klute M.J."/>
            <person name="Nakayama T."/>
            <person name="Obornik M."/>
            <person name="Reyes-Prieto A."/>
            <person name="Armbrust E.V."/>
            <person name="Aves S.J."/>
            <person name="Beiko R.G."/>
            <person name="Coutinho P."/>
            <person name="Dacks J.B."/>
            <person name="Durnford D.G."/>
            <person name="Fast N.M."/>
            <person name="Green B.R."/>
            <person name="Grisdale C.J."/>
            <person name="Hempel F."/>
            <person name="Henrissat B."/>
            <person name="Hoppner M.P."/>
            <person name="Ishida K."/>
            <person name="Kim E."/>
            <person name="Koreny L."/>
            <person name="Kroth P.G."/>
            <person name="Liu Y."/>
            <person name="Malik S.B."/>
            <person name="Maier U.G."/>
            <person name="McRose D."/>
            <person name="Mock T."/>
            <person name="Neilson J.A."/>
            <person name="Onodera N.T."/>
            <person name="Poole A.M."/>
            <person name="Pritham E.J."/>
            <person name="Richards T.A."/>
            <person name="Rocap G."/>
            <person name="Roy S.W."/>
            <person name="Sarai C."/>
            <person name="Schaack S."/>
            <person name="Shirato S."/>
            <person name="Slamovits C.H."/>
            <person name="Spencer D.F."/>
            <person name="Suzuki S."/>
            <person name="Worden A.Z."/>
            <person name="Zauner S."/>
            <person name="Barry K."/>
            <person name="Bell C."/>
            <person name="Bharti A.K."/>
            <person name="Crow J.A."/>
            <person name="Grimwood J."/>
            <person name="Kramer R."/>
            <person name="Lindquist E."/>
            <person name="Lucas S."/>
            <person name="Salamov A."/>
            <person name="McFadden G.I."/>
            <person name="Lane C.E."/>
            <person name="Keeling P.J."/>
            <person name="Gray M.W."/>
            <person name="Grigoriev I.V."/>
            <person name="Archibald J.M."/>
        </authorList>
    </citation>
    <scope>NUCLEOTIDE SEQUENCE</scope>
    <source>
        <strain evidence="3 5">CCMP2712</strain>
    </source>
</reference>
<accession>L1I7C3</accession>
<dbReference type="SMART" id="SM01272">
    <property type="entry name" value="LsmAD"/>
    <property type="match status" value="1"/>
</dbReference>
<dbReference type="Pfam" id="PF06741">
    <property type="entry name" value="LsmAD"/>
    <property type="match status" value="1"/>
</dbReference>
<dbReference type="Pfam" id="PF14438">
    <property type="entry name" value="SM-ATX"/>
    <property type="match status" value="1"/>
</dbReference>
<dbReference type="HOGENOM" id="CLU_522217_0_0_1"/>
<feature type="compositionally biased region" description="Polar residues" evidence="1">
    <location>
        <begin position="275"/>
        <end position="286"/>
    </location>
</feature>
<protein>
    <recommendedName>
        <fullName evidence="2">LsmAD domain-containing protein</fullName>
    </recommendedName>
</protein>
<dbReference type="PaxDb" id="55529-EKX32153"/>
<feature type="domain" description="LsmAD" evidence="2">
    <location>
        <begin position="145"/>
        <end position="217"/>
    </location>
</feature>
<evidence type="ECO:0000259" key="2">
    <source>
        <dbReference type="SMART" id="SM01272"/>
    </source>
</evidence>
<dbReference type="OMA" id="YNETDYS"/>
<dbReference type="eggNOG" id="KOG2375">
    <property type="taxonomic scope" value="Eukaryota"/>
</dbReference>
<dbReference type="EMBL" id="JH993208">
    <property type="protein sequence ID" value="EKX32153.1"/>
    <property type="molecule type" value="Genomic_DNA"/>
</dbReference>
<dbReference type="PANTHER" id="PTHR12854">
    <property type="entry name" value="ATAXIN 2-RELATED"/>
    <property type="match status" value="1"/>
</dbReference>
<evidence type="ECO:0000313" key="4">
    <source>
        <dbReference type="EnsemblProtists" id="EKX32153"/>
    </source>
</evidence>
<evidence type="ECO:0000313" key="5">
    <source>
        <dbReference type="Proteomes" id="UP000011087"/>
    </source>
</evidence>
<dbReference type="GeneID" id="17288869"/>
<dbReference type="PANTHER" id="PTHR12854:SF7">
    <property type="entry name" value="ATAXIN-2 HOMOLOG"/>
    <property type="match status" value="1"/>
</dbReference>
<dbReference type="GO" id="GO:0010494">
    <property type="term" value="C:cytoplasmic stress granule"/>
    <property type="evidence" value="ECO:0007669"/>
    <property type="project" value="TreeGrafter"/>
</dbReference>
<reference evidence="4" key="3">
    <citation type="submission" date="2016-03" db="UniProtKB">
        <authorList>
            <consortium name="EnsemblProtists"/>
        </authorList>
    </citation>
    <scope>IDENTIFICATION</scope>
</reference>
<keyword evidence="5" id="KW-1185">Reference proteome</keyword>
<dbReference type="KEGG" id="gtt:GUITHDRAFT_121685"/>
<dbReference type="InterPro" id="IPR025852">
    <property type="entry name" value="SM_dom_ATX"/>
</dbReference>
<dbReference type="RefSeq" id="XP_005819133.1">
    <property type="nucleotide sequence ID" value="XM_005819076.1"/>
</dbReference>
<organism evidence="3">
    <name type="scientific">Guillardia theta (strain CCMP2712)</name>
    <name type="common">Cryptophyte</name>
    <dbReference type="NCBI Taxonomy" id="905079"/>
    <lineage>
        <taxon>Eukaryota</taxon>
        <taxon>Cryptophyceae</taxon>
        <taxon>Pyrenomonadales</taxon>
        <taxon>Geminigeraceae</taxon>
        <taxon>Guillardia</taxon>
    </lineage>
</organism>
<evidence type="ECO:0000256" key="1">
    <source>
        <dbReference type="SAM" id="MobiDB-lite"/>
    </source>
</evidence>
<dbReference type="GO" id="GO:0003729">
    <property type="term" value="F:mRNA binding"/>
    <property type="evidence" value="ECO:0007669"/>
    <property type="project" value="TreeGrafter"/>
</dbReference>
<proteinExistence type="predicted"/>
<dbReference type="EnsemblProtists" id="EKX32153">
    <property type="protein sequence ID" value="EKX32153"/>
    <property type="gene ID" value="GUITHDRAFT_121685"/>
</dbReference>
<name>L1I7C3_GUITC</name>
<feature type="region of interest" description="Disordered" evidence="1">
    <location>
        <begin position="493"/>
        <end position="522"/>
    </location>
</feature>
<feature type="region of interest" description="Disordered" evidence="1">
    <location>
        <begin position="227"/>
        <end position="251"/>
    </location>
</feature>
<dbReference type="Proteomes" id="UP000011087">
    <property type="component" value="Unassembled WGS sequence"/>
</dbReference>
<feature type="region of interest" description="Disordered" evidence="1">
    <location>
        <begin position="265"/>
        <end position="444"/>
    </location>
</feature>
<dbReference type="InterPro" id="IPR009604">
    <property type="entry name" value="LsmAD_domain"/>
</dbReference>